<comment type="caution">
    <text evidence="1">The sequence shown here is derived from an EMBL/GenBank/DDBJ whole genome shotgun (WGS) entry which is preliminary data.</text>
</comment>
<dbReference type="Proteomes" id="UP001055811">
    <property type="component" value="Linkage Group LG01"/>
</dbReference>
<gene>
    <name evidence="1" type="ORF">L2E82_02459</name>
</gene>
<evidence type="ECO:0000313" key="2">
    <source>
        <dbReference type="Proteomes" id="UP001055811"/>
    </source>
</evidence>
<accession>A0ACB9H2I5</accession>
<keyword evidence="2" id="KW-1185">Reference proteome</keyword>
<reference evidence="1 2" key="2">
    <citation type="journal article" date="2022" name="Mol. Ecol. Resour.">
        <title>The genomes of chicory, endive, great burdock and yacon provide insights into Asteraceae paleo-polyploidization history and plant inulin production.</title>
        <authorList>
            <person name="Fan W."/>
            <person name="Wang S."/>
            <person name="Wang H."/>
            <person name="Wang A."/>
            <person name="Jiang F."/>
            <person name="Liu H."/>
            <person name="Zhao H."/>
            <person name="Xu D."/>
            <person name="Zhang Y."/>
        </authorList>
    </citation>
    <scope>NUCLEOTIDE SEQUENCE [LARGE SCALE GENOMIC DNA]</scope>
    <source>
        <strain evidence="2">cv. Punajuju</strain>
        <tissue evidence="1">Leaves</tissue>
    </source>
</reference>
<evidence type="ECO:0000313" key="1">
    <source>
        <dbReference type="EMBL" id="KAI3789658.1"/>
    </source>
</evidence>
<sequence>MKATPSQQSLLDSDGQCNDDQSQCQLRRDGQGESQDSILVYQASNSVKTMAHGAGDVASGAARGAMGLAQGAAMGATHLAQGAATAMSNTFQNPRKHNLHTRVPTENPQNPRY</sequence>
<organism evidence="1 2">
    <name type="scientific">Cichorium intybus</name>
    <name type="common">Chicory</name>
    <dbReference type="NCBI Taxonomy" id="13427"/>
    <lineage>
        <taxon>Eukaryota</taxon>
        <taxon>Viridiplantae</taxon>
        <taxon>Streptophyta</taxon>
        <taxon>Embryophyta</taxon>
        <taxon>Tracheophyta</taxon>
        <taxon>Spermatophyta</taxon>
        <taxon>Magnoliopsida</taxon>
        <taxon>eudicotyledons</taxon>
        <taxon>Gunneridae</taxon>
        <taxon>Pentapetalae</taxon>
        <taxon>asterids</taxon>
        <taxon>campanulids</taxon>
        <taxon>Asterales</taxon>
        <taxon>Asteraceae</taxon>
        <taxon>Cichorioideae</taxon>
        <taxon>Cichorieae</taxon>
        <taxon>Cichoriinae</taxon>
        <taxon>Cichorium</taxon>
    </lineage>
</organism>
<protein>
    <submittedName>
        <fullName evidence="1">Uncharacterized protein</fullName>
    </submittedName>
</protein>
<reference evidence="2" key="1">
    <citation type="journal article" date="2022" name="Mol. Ecol. Resour.">
        <title>The genomes of chicory, endive, great burdock and yacon provide insights into Asteraceae palaeo-polyploidization history and plant inulin production.</title>
        <authorList>
            <person name="Fan W."/>
            <person name="Wang S."/>
            <person name="Wang H."/>
            <person name="Wang A."/>
            <person name="Jiang F."/>
            <person name="Liu H."/>
            <person name="Zhao H."/>
            <person name="Xu D."/>
            <person name="Zhang Y."/>
        </authorList>
    </citation>
    <scope>NUCLEOTIDE SEQUENCE [LARGE SCALE GENOMIC DNA]</scope>
    <source>
        <strain evidence="2">cv. Punajuju</strain>
    </source>
</reference>
<name>A0ACB9H2I5_CICIN</name>
<proteinExistence type="predicted"/>
<dbReference type="EMBL" id="CM042009">
    <property type="protein sequence ID" value="KAI3789658.1"/>
    <property type="molecule type" value="Genomic_DNA"/>
</dbReference>